<evidence type="ECO:0000313" key="2">
    <source>
        <dbReference type="EMBL" id="TBX38649.1"/>
    </source>
</evidence>
<dbReference type="EMBL" id="SEHH01000109">
    <property type="protein sequence ID" value="TBX38649.1"/>
    <property type="molecule type" value="Genomic_DNA"/>
</dbReference>
<reference evidence="2 3" key="1">
    <citation type="submission" date="2019-01" db="EMBL/GenBank/DDBJ databases">
        <title>Draft genome sequence of Lactobacillus paraplantarum OSY-TC318, a Producer of the novel lantibiotic Paraplantaracin TC318.</title>
        <authorList>
            <person name="Hussein W.E."/>
            <person name="Huang E."/>
            <person name="Yousef A.E."/>
        </authorList>
    </citation>
    <scope>NUCLEOTIDE SEQUENCE [LARGE SCALE GENOMIC DNA]</scope>
    <source>
        <strain evidence="2 3">OSY-TC318</strain>
    </source>
</reference>
<protein>
    <submittedName>
        <fullName evidence="2">Uncharacterized protein</fullName>
    </submittedName>
</protein>
<dbReference type="AlphaFoldDB" id="A0A4Q9XZ08"/>
<accession>A0A4Q9XZ08</accession>
<name>A0A4Q9XZ08_9LACO</name>
<evidence type="ECO:0000256" key="1">
    <source>
        <dbReference type="SAM" id="MobiDB-lite"/>
    </source>
</evidence>
<gene>
    <name evidence="2" type="ORF">EUZ87_13135</name>
</gene>
<sequence length="245" mass="27000">MKQTTQVDLAEYRQLKQDVANQLKVTDGSYDTGIIKQCQAINWHKKPYLKKLKPAVNKLLKQANQSSSSSSSVTSSSQRSTTSTSKTVSSADHKKAEQMRHNIFEAEQGTYVWSELEKVPDTVILQAEDQSEAAGGDVGSTGNIIAKQYPNIKSYTGASSDDASTPGAKDYLNADEAKQELSALDFYNQNQGNLEITGQKELDDAWEFTWHFKDGNMGGTFTVENKGIVSVQSANGTQIETKTWR</sequence>
<evidence type="ECO:0000313" key="3">
    <source>
        <dbReference type="Proteomes" id="UP000292648"/>
    </source>
</evidence>
<proteinExistence type="predicted"/>
<organism evidence="2 3">
    <name type="scientific">Lactiplantibacillus paraplantarum</name>
    <dbReference type="NCBI Taxonomy" id="60520"/>
    <lineage>
        <taxon>Bacteria</taxon>
        <taxon>Bacillati</taxon>
        <taxon>Bacillota</taxon>
        <taxon>Bacilli</taxon>
        <taxon>Lactobacillales</taxon>
        <taxon>Lactobacillaceae</taxon>
        <taxon>Lactiplantibacillus</taxon>
    </lineage>
</organism>
<feature type="compositionally biased region" description="Low complexity" evidence="1">
    <location>
        <begin position="65"/>
        <end position="90"/>
    </location>
</feature>
<dbReference type="Proteomes" id="UP000292648">
    <property type="component" value="Unassembled WGS sequence"/>
</dbReference>
<comment type="caution">
    <text evidence="2">The sequence shown here is derived from an EMBL/GenBank/DDBJ whole genome shotgun (WGS) entry which is preliminary data.</text>
</comment>
<feature type="region of interest" description="Disordered" evidence="1">
    <location>
        <begin position="60"/>
        <end position="96"/>
    </location>
</feature>